<sequence length="214" mass="24120">METDQFATPLNSEPHWADMSLERLGDDFALDREGHDLRPFRGIAEIRSGSAQFCTSTAPIIPPIWQHVVSQRRNLRNAVTAKTDDNFYENEQGIVIYLRRLEDETLSGETMFPVLLRHFLRPQAIIAAQGPSSEDDKGLQHIVDRRGKMLGLWKTTIRTPLENLDPRLFVELERAALDGTPTALPNDGPRTPGKRNRHSRRGGSTQSGVEARQS</sequence>
<evidence type="ECO:0000313" key="2">
    <source>
        <dbReference type="Proteomes" id="UP000887569"/>
    </source>
</evidence>
<feature type="compositionally biased region" description="Polar residues" evidence="1">
    <location>
        <begin position="202"/>
        <end position="214"/>
    </location>
</feature>
<protein>
    <submittedName>
        <fullName evidence="3">Uncharacterized protein</fullName>
    </submittedName>
</protein>
<feature type="compositionally biased region" description="Basic residues" evidence="1">
    <location>
        <begin position="192"/>
        <end position="201"/>
    </location>
</feature>
<evidence type="ECO:0000256" key="1">
    <source>
        <dbReference type="SAM" id="MobiDB-lite"/>
    </source>
</evidence>
<evidence type="ECO:0000313" key="3">
    <source>
        <dbReference type="WBParaSite" id="PgE053_g003_t01"/>
    </source>
</evidence>
<reference evidence="3" key="1">
    <citation type="submission" date="2022-11" db="UniProtKB">
        <authorList>
            <consortium name="WormBaseParasite"/>
        </authorList>
    </citation>
    <scope>IDENTIFICATION</scope>
</reference>
<keyword evidence="2" id="KW-1185">Reference proteome</keyword>
<proteinExistence type="predicted"/>
<feature type="region of interest" description="Disordered" evidence="1">
    <location>
        <begin position="178"/>
        <end position="214"/>
    </location>
</feature>
<accession>A0A914ZYU1</accession>
<dbReference type="Proteomes" id="UP000887569">
    <property type="component" value="Unplaced"/>
</dbReference>
<dbReference type="AlphaFoldDB" id="A0A914ZYU1"/>
<organism evidence="2 3">
    <name type="scientific">Parascaris univalens</name>
    <name type="common">Nematode worm</name>
    <dbReference type="NCBI Taxonomy" id="6257"/>
    <lineage>
        <taxon>Eukaryota</taxon>
        <taxon>Metazoa</taxon>
        <taxon>Ecdysozoa</taxon>
        <taxon>Nematoda</taxon>
        <taxon>Chromadorea</taxon>
        <taxon>Rhabditida</taxon>
        <taxon>Spirurina</taxon>
        <taxon>Ascaridomorpha</taxon>
        <taxon>Ascaridoidea</taxon>
        <taxon>Ascarididae</taxon>
        <taxon>Parascaris</taxon>
    </lineage>
</organism>
<name>A0A914ZYU1_PARUN</name>
<dbReference type="WBParaSite" id="PgE053_g003_t01">
    <property type="protein sequence ID" value="PgE053_g003_t01"/>
    <property type="gene ID" value="PgE053_g003"/>
</dbReference>